<keyword evidence="7" id="KW-1015">Disulfide bond</keyword>
<dbReference type="SMART" id="SM00020">
    <property type="entry name" value="Tryp_SPc"/>
    <property type="match status" value="1"/>
</dbReference>
<dbReference type="InterPro" id="IPR009003">
    <property type="entry name" value="Peptidase_S1_PA"/>
</dbReference>
<evidence type="ECO:0000256" key="5">
    <source>
        <dbReference type="ARBA" id="ARBA00022820"/>
    </source>
</evidence>
<dbReference type="InterPro" id="IPR018114">
    <property type="entry name" value="TRYPSIN_HIS"/>
</dbReference>
<keyword evidence="1" id="KW-0768">Sushi</keyword>
<keyword evidence="11" id="KW-1133">Transmembrane helix</keyword>
<keyword evidence="11" id="KW-0812">Transmembrane</keyword>
<evidence type="ECO:0000256" key="7">
    <source>
        <dbReference type="ARBA" id="ARBA00023157"/>
    </source>
</evidence>
<dbReference type="CDD" id="cd00190">
    <property type="entry name" value="Tryp_SPc"/>
    <property type="match status" value="1"/>
</dbReference>
<dbReference type="Gene3D" id="2.40.10.10">
    <property type="entry name" value="Trypsin-like serine proteases"/>
    <property type="match status" value="1"/>
</dbReference>
<evidence type="ECO:0000256" key="9">
    <source>
        <dbReference type="ARBA" id="ARBA00066707"/>
    </source>
</evidence>
<dbReference type="Pfam" id="PF00135">
    <property type="entry name" value="COesterase"/>
    <property type="match status" value="1"/>
</dbReference>
<keyword evidence="11" id="KW-0472">Membrane</keyword>
<dbReference type="InterPro" id="IPR033116">
    <property type="entry name" value="TRYPSIN_SER"/>
</dbReference>
<keyword evidence="3" id="KW-0732">Signal</keyword>
<evidence type="ECO:0000256" key="2">
    <source>
        <dbReference type="ARBA" id="ARBA00022670"/>
    </source>
</evidence>
<dbReference type="AlphaFoldDB" id="A0A7E4W6V6"/>
<dbReference type="SUPFAM" id="SSF50494">
    <property type="entry name" value="Trypsin-like serine proteases"/>
    <property type="match status" value="1"/>
</dbReference>
<reference evidence="13" key="1">
    <citation type="journal article" date="2013" name="Genetics">
        <title>The draft genome and transcriptome of Panagrellus redivivus are shaped by the harsh demands of a free-living lifestyle.</title>
        <authorList>
            <person name="Srinivasan J."/>
            <person name="Dillman A.R."/>
            <person name="Macchietto M.G."/>
            <person name="Heikkinen L."/>
            <person name="Lakso M."/>
            <person name="Fracchia K.M."/>
            <person name="Antoshechkin I."/>
            <person name="Mortazavi A."/>
            <person name="Wong G."/>
            <person name="Sternberg P.W."/>
        </authorList>
    </citation>
    <scope>NUCLEOTIDE SEQUENCE [LARGE SCALE GENOMIC DNA]</scope>
    <source>
        <strain evidence="13">MT8872</strain>
    </source>
</reference>
<keyword evidence="13" id="KW-1185">Reference proteome</keyword>
<keyword evidence="5" id="KW-0353">Hemolymph clotting</keyword>
<dbReference type="PROSITE" id="PS50240">
    <property type="entry name" value="TRYPSIN_DOM"/>
    <property type="match status" value="1"/>
</dbReference>
<evidence type="ECO:0000256" key="3">
    <source>
        <dbReference type="ARBA" id="ARBA00022729"/>
    </source>
</evidence>
<feature type="transmembrane region" description="Helical" evidence="11">
    <location>
        <begin position="142"/>
        <end position="168"/>
    </location>
</feature>
<proteinExistence type="predicted"/>
<dbReference type="InterPro" id="IPR001314">
    <property type="entry name" value="Peptidase_S1A"/>
</dbReference>
<keyword evidence="2 10" id="KW-0645">Protease</keyword>
<comment type="catalytic activity">
    <reaction evidence="8">
        <text>Selective cleavage of 103-Arg-|-Ser-104 and 124-Ile-|-Ile-125 bonds in Limulus clotting factor B to form activated factor B. Cleavage of -Pro-Arg-|-Xaa- bonds in synthetic substrates.</text>
        <dbReference type="EC" id="3.4.21.84"/>
    </reaction>
</comment>
<dbReference type="Proteomes" id="UP000492821">
    <property type="component" value="Unassembled WGS sequence"/>
</dbReference>
<evidence type="ECO:0000256" key="1">
    <source>
        <dbReference type="ARBA" id="ARBA00022659"/>
    </source>
</evidence>
<evidence type="ECO:0000256" key="11">
    <source>
        <dbReference type="SAM" id="Phobius"/>
    </source>
</evidence>
<evidence type="ECO:0000259" key="12">
    <source>
        <dbReference type="PROSITE" id="PS50240"/>
    </source>
</evidence>
<dbReference type="FunFam" id="2.40.10.10:FF:000120">
    <property type="entry name" value="Putative serine protease"/>
    <property type="match status" value="1"/>
</dbReference>
<keyword evidence="4 10" id="KW-0378">Hydrolase</keyword>
<dbReference type="SUPFAM" id="SSF53474">
    <property type="entry name" value="alpha/beta-Hydrolases"/>
    <property type="match status" value="1"/>
</dbReference>
<evidence type="ECO:0000313" key="14">
    <source>
        <dbReference type="WBParaSite" id="Pan_g7781.t1"/>
    </source>
</evidence>
<dbReference type="GO" id="GO:0006508">
    <property type="term" value="P:proteolysis"/>
    <property type="evidence" value="ECO:0007669"/>
    <property type="project" value="UniProtKB-KW"/>
</dbReference>
<dbReference type="PRINTS" id="PR00722">
    <property type="entry name" value="CHYMOTRYPSIN"/>
</dbReference>
<protein>
    <recommendedName>
        <fullName evidence="9">limulus clotting factor C</fullName>
        <ecNumber evidence="9">3.4.21.84</ecNumber>
    </recommendedName>
</protein>
<evidence type="ECO:0000313" key="13">
    <source>
        <dbReference type="Proteomes" id="UP000492821"/>
    </source>
</evidence>
<dbReference type="PROSITE" id="PS00135">
    <property type="entry name" value="TRYPSIN_SER"/>
    <property type="match status" value="1"/>
</dbReference>
<sequence length="438" mass="48350">AFGGDPNRVTLFAESAGGASASAHLFAPGSADYFSKIIINSGSILANWATKPRYFMEELATKLAVNLDCTVPSSKNDKNYRIPKEDFHWVIECMTLKSPQVILVNAKIALTDEADIVTGDKSLGKQCALLKEATNYRKPERIVFNICVCLHLVAAMQIFLFVLFLVGITVPALGYQCGQTPILPEDNRIVGGAAAIPHSWPWQVLFKITTKVPGKPYDIERTCGGSIISNYWILTAAHCLDDVKDVDDVEVYSGSHYAKTPTVRHYVENIFIHPKHDESEHNDIALVELKTPIKYNKHTQPICLPSWDKDIELSTKMAWATGWGDLKTDGKLSDTLQQVKVPFVDMPTCSSTLFLTDPYFRFNKKLQICAGTQGKGTCQGDSGGPLVFKTDKGAWFQLGITSWSVKDCGSDPVVYTRVSGYCNWIYSTTGGDVGCQRK</sequence>
<dbReference type="PANTHER" id="PTHR24252:SF17">
    <property type="entry name" value="SUPPRESSOR OF TUMORIGENICITY 14 PROTEIN HOMOLOG-RELATED"/>
    <property type="match status" value="1"/>
</dbReference>
<dbReference type="PROSITE" id="PS00134">
    <property type="entry name" value="TRYPSIN_HIS"/>
    <property type="match status" value="1"/>
</dbReference>
<accession>A0A7E4W6V6</accession>
<dbReference type="GO" id="GO:0042381">
    <property type="term" value="P:hemolymph coagulation"/>
    <property type="evidence" value="ECO:0007669"/>
    <property type="project" value="UniProtKB-KW"/>
</dbReference>
<dbReference type="WBParaSite" id="Pan_g7781.t1">
    <property type="protein sequence ID" value="Pan_g7781.t1"/>
    <property type="gene ID" value="Pan_g7781"/>
</dbReference>
<dbReference type="PANTHER" id="PTHR24252">
    <property type="entry name" value="ACROSIN-RELATED"/>
    <property type="match status" value="1"/>
</dbReference>
<evidence type="ECO:0000256" key="4">
    <source>
        <dbReference type="ARBA" id="ARBA00022801"/>
    </source>
</evidence>
<organism evidence="13 14">
    <name type="scientific">Panagrellus redivivus</name>
    <name type="common">Microworm</name>
    <dbReference type="NCBI Taxonomy" id="6233"/>
    <lineage>
        <taxon>Eukaryota</taxon>
        <taxon>Metazoa</taxon>
        <taxon>Ecdysozoa</taxon>
        <taxon>Nematoda</taxon>
        <taxon>Chromadorea</taxon>
        <taxon>Rhabditida</taxon>
        <taxon>Tylenchina</taxon>
        <taxon>Panagrolaimomorpha</taxon>
        <taxon>Panagrolaimoidea</taxon>
        <taxon>Panagrolaimidae</taxon>
        <taxon>Panagrellus</taxon>
    </lineage>
</organism>
<dbReference type="Pfam" id="PF00089">
    <property type="entry name" value="Trypsin"/>
    <property type="match status" value="1"/>
</dbReference>
<evidence type="ECO:0000256" key="8">
    <source>
        <dbReference type="ARBA" id="ARBA00052079"/>
    </source>
</evidence>
<reference evidence="14" key="2">
    <citation type="submission" date="2020-10" db="UniProtKB">
        <authorList>
            <consortium name="WormBaseParasite"/>
        </authorList>
    </citation>
    <scope>IDENTIFICATION</scope>
</reference>
<feature type="domain" description="Peptidase S1" evidence="12">
    <location>
        <begin position="189"/>
        <end position="430"/>
    </location>
</feature>
<keyword evidence="6 10" id="KW-0720">Serine protease</keyword>
<dbReference type="InterPro" id="IPR043504">
    <property type="entry name" value="Peptidase_S1_PA_chymotrypsin"/>
</dbReference>
<dbReference type="InterPro" id="IPR002018">
    <property type="entry name" value="CarbesteraseB"/>
</dbReference>
<dbReference type="Gene3D" id="3.40.50.1820">
    <property type="entry name" value="alpha/beta hydrolase"/>
    <property type="match status" value="1"/>
</dbReference>
<evidence type="ECO:0000256" key="10">
    <source>
        <dbReference type="RuleBase" id="RU363034"/>
    </source>
</evidence>
<evidence type="ECO:0000256" key="6">
    <source>
        <dbReference type="ARBA" id="ARBA00022825"/>
    </source>
</evidence>
<dbReference type="GO" id="GO:0004252">
    <property type="term" value="F:serine-type endopeptidase activity"/>
    <property type="evidence" value="ECO:0007669"/>
    <property type="project" value="InterPro"/>
</dbReference>
<dbReference type="InterPro" id="IPR029058">
    <property type="entry name" value="AB_hydrolase_fold"/>
</dbReference>
<dbReference type="InterPro" id="IPR001254">
    <property type="entry name" value="Trypsin_dom"/>
</dbReference>
<name>A0A7E4W6V6_PANRE</name>
<dbReference type="EC" id="3.4.21.84" evidence="9"/>